<reference evidence="8" key="1">
    <citation type="journal article" date="2019" name="Int. J. Syst. Evol. Microbiol.">
        <title>The Global Catalogue of Microorganisms (GCM) 10K type strain sequencing project: providing services to taxonomists for standard genome sequencing and annotation.</title>
        <authorList>
            <consortium name="The Broad Institute Genomics Platform"/>
            <consortium name="The Broad Institute Genome Sequencing Center for Infectious Disease"/>
            <person name="Wu L."/>
            <person name="Ma J."/>
        </authorList>
    </citation>
    <scope>NUCLEOTIDE SEQUENCE [LARGE SCALE GENOMIC DNA]</scope>
    <source>
        <strain evidence="8">CCUG 54822</strain>
    </source>
</reference>
<feature type="transmembrane region" description="Helical" evidence="6">
    <location>
        <begin position="168"/>
        <end position="190"/>
    </location>
</feature>
<comment type="similarity">
    <text evidence="2">Belongs to the purine-cytosine permease (2.A.39) family.</text>
</comment>
<dbReference type="EMBL" id="JBHTNH010000054">
    <property type="protein sequence ID" value="MFD1363329.1"/>
    <property type="molecule type" value="Genomic_DNA"/>
</dbReference>
<keyword evidence="3 6" id="KW-0812">Transmembrane</keyword>
<evidence type="ECO:0000256" key="1">
    <source>
        <dbReference type="ARBA" id="ARBA00004141"/>
    </source>
</evidence>
<dbReference type="PANTHER" id="PTHR30569:SF0">
    <property type="entry name" value="CYTOSINE PERMEASE"/>
    <property type="match status" value="1"/>
</dbReference>
<evidence type="ECO:0000313" key="8">
    <source>
        <dbReference type="Proteomes" id="UP001597178"/>
    </source>
</evidence>
<comment type="subcellular location">
    <subcellularLocation>
        <location evidence="1">Membrane</location>
        <topology evidence="1">Multi-pass membrane protein</topology>
    </subcellularLocation>
</comment>
<keyword evidence="5 6" id="KW-0472">Membrane</keyword>
<dbReference type="Pfam" id="PF02133">
    <property type="entry name" value="Transp_cyt_pur"/>
    <property type="match status" value="1"/>
</dbReference>
<name>A0ABW3ZYM0_9BACI</name>
<sequence length="478" mass="52713">MKDVDNDVYYGVKPLLKKERIYSFWDILLATGAWSIATWCYVQGGQIAELLGFKEGLISTICGIVLAGVIVYLTVIIPTRHGIDIWIYLRAVFGNIGVSIIALLCLAGIMGYFAINADIFASSFMNLLGYAGVSISTSWTPWIATTSVLIGMMIALKGPMAVKTSTRIMVPCLLAIGVFIVFTVFSHFSFSDLASMDPLVSGKSANTVDYMLVTEWNIAFVLAWFCSLGVLARLVKTERASYWGHMAGFSGIMAMFICIGIMTALAMYAATGTISHDPTDWLVELGGPALGSISLIFIIIANITTQGVGVYSFAVSTKVMKPDLKFSIITIFWSGWTILLIFWGGIWEYYEVLLAVLGTISGSACALILADFYIVRKQKFSMRGLYQIDNSTVYKYTKGFNIPAFISFALGIFSYFLVYDPINAVPRSDLFQYTTATGLCMLVCSVTYILLSKIKPLNNYLRKDVKEEDIKEDIKKSS</sequence>
<evidence type="ECO:0000256" key="6">
    <source>
        <dbReference type="SAM" id="Phobius"/>
    </source>
</evidence>
<gene>
    <name evidence="7" type="ORF">ACFQ4A_17100</name>
</gene>
<feature type="transmembrane region" description="Helical" evidence="6">
    <location>
        <begin position="127"/>
        <end position="156"/>
    </location>
</feature>
<evidence type="ECO:0000313" key="7">
    <source>
        <dbReference type="EMBL" id="MFD1363329.1"/>
    </source>
</evidence>
<evidence type="ECO:0000256" key="2">
    <source>
        <dbReference type="ARBA" id="ARBA00008974"/>
    </source>
</evidence>
<feature type="transmembrane region" description="Helical" evidence="6">
    <location>
        <begin position="326"/>
        <end position="346"/>
    </location>
</feature>
<dbReference type="Gene3D" id="1.10.4160.10">
    <property type="entry name" value="Hydantoin permease"/>
    <property type="match status" value="1"/>
</dbReference>
<feature type="transmembrane region" description="Helical" evidence="6">
    <location>
        <begin position="21"/>
        <end position="44"/>
    </location>
</feature>
<feature type="transmembrane region" description="Helical" evidence="6">
    <location>
        <begin position="87"/>
        <end position="115"/>
    </location>
</feature>
<keyword evidence="4 6" id="KW-1133">Transmembrane helix</keyword>
<feature type="transmembrane region" description="Helical" evidence="6">
    <location>
        <begin position="289"/>
        <end position="314"/>
    </location>
</feature>
<protein>
    <submittedName>
        <fullName evidence="7">Purine-cytosine permease family protein</fullName>
    </submittedName>
</protein>
<feature type="transmembrane region" description="Helical" evidence="6">
    <location>
        <begin position="396"/>
        <end position="418"/>
    </location>
</feature>
<feature type="transmembrane region" description="Helical" evidence="6">
    <location>
        <begin position="56"/>
        <end position="75"/>
    </location>
</feature>
<comment type="caution">
    <text evidence="7">The sequence shown here is derived from an EMBL/GenBank/DDBJ whole genome shotgun (WGS) entry which is preliminary data.</text>
</comment>
<proteinExistence type="inferred from homology"/>
<dbReference type="Proteomes" id="UP001597178">
    <property type="component" value="Unassembled WGS sequence"/>
</dbReference>
<keyword evidence="8" id="KW-1185">Reference proteome</keyword>
<dbReference type="PANTHER" id="PTHR30569">
    <property type="entry name" value="CYTOSINE TRANSPORTER CODB"/>
    <property type="match status" value="1"/>
</dbReference>
<dbReference type="InterPro" id="IPR001248">
    <property type="entry name" value="Pur-cyt_permease"/>
</dbReference>
<feature type="transmembrane region" description="Helical" evidence="6">
    <location>
        <begin position="430"/>
        <end position="451"/>
    </location>
</feature>
<accession>A0ABW3ZYM0</accession>
<evidence type="ECO:0000256" key="5">
    <source>
        <dbReference type="ARBA" id="ARBA00023136"/>
    </source>
</evidence>
<evidence type="ECO:0000256" key="3">
    <source>
        <dbReference type="ARBA" id="ARBA00022692"/>
    </source>
</evidence>
<feature type="transmembrane region" description="Helical" evidence="6">
    <location>
        <begin position="210"/>
        <end position="235"/>
    </location>
</feature>
<organism evidence="7 8">
    <name type="scientific">Lentibacillus salinarum</name>
    <dbReference type="NCBI Taxonomy" id="446820"/>
    <lineage>
        <taxon>Bacteria</taxon>
        <taxon>Bacillati</taxon>
        <taxon>Bacillota</taxon>
        <taxon>Bacilli</taxon>
        <taxon>Bacillales</taxon>
        <taxon>Bacillaceae</taxon>
        <taxon>Lentibacillus</taxon>
    </lineage>
</organism>
<feature type="transmembrane region" description="Helical" evidence="6">
    <location>
        <begin position="352"/>
        <end position="375"/>
    </location>
</feature>
<dbReference type="RefSeq" id="WP_382402581.1">
    <property type="nucleotide sequence ID" value="NZ_JBHTNH010000054.1"/>
</dbReference>
<dbReference type="InterPro" id="IPR030191">
    <property type="entry name" value="CodB"/>
</dbReference>
<feature type="transmembrane region" description="Helical" evidence="6">
    <location>
        <begin position="247"/>
        <end position="269"/>
    </location>
</feature>
<evidence type="ECO:0000256" key="4">
    <source>
        <dbReference type="ARBA" id="ARBA00022989"/>
    </source>
</evidence>